<sequence>MPRLIFQRAALPALLLMAACSEETIEAPEMEQPETAGFVGISELGGEAPLGAWATEGGDCTAPDFRISDDGGERPAVEAEFNGWDRTGRLRSADSVIRFVDPTKNLPIALEDGGLRVFPPPDGLAVLGSRNLFEEGVLFRKCAEAAD</sequence>
<protein>
    <recommendedName>
        <fullName evidence="4">Lipoprotein</fullName>
    </recommendedName>
</protein>
<evidence type="ECO:0000313" key="2">
    <source>
        <dbReference type="EMBL" id="OWV33031.1"/>
    </source>
</evidence>
<dbReference type="AlphaFoldDB" id="A0A219B438"/>
<evidence type="ECO:0000256" key="1">
    <source>
        <dbReference type="SAM" id="SignalP"/>
    </source>
</evidence>
<dbReference type="Proteomes" id="UP000198462">
    <property type="component" value="Unassembled WGS sequence"/>
</dbReference>
<comment type="caution">
    <text evidence="2">The sequence shown here is derived from an EMBL/GenBank/DDBJ whole genome shotgun (WGS) entry which is preliminary data.</text>
</comment>
<feature type="signal peptide" evidence="1">
    <location>
        <begin position="1"/>
        <end position="18"/>
    </location>
</feature>
<evidence type="ECO:0000313" key="3">
    <source>
        <dbReference type="Proteomes" id="UP000198462"/>
    </source>
</evidence>
<dbReference type="RefSeq" id="WP_088711819.1">
    <property type="nucleotide sequence ID" value="NZ_NFZT01000001.1"/>
</dbReference>
<dbReference type="PROSITE" id="PS51257">
    <property type="entry name" value="PROKAR_LIPOPROTEIN"/>
    <property type="match status" value="1"/>
</dbReference>
<name>A0A219B438_9SPHN</name>
<accession>A0A219B438</accession>
<keyword evidence="3" id="KW-1185">Reference proteome</keyword>
<dbReference type="EMBL" id="NFZT01000001">
    <property type="protein sequence ID" value="OWV33031.1"/>
    <property type="molecule type" value="Genomic_DNA"/>
</dbReference>
<keyword evidence="1" id="KW-0732">Signal</keyword>
<dbReference type="OrthoDB" id="9870831at2"/>
<organism evidence="2 3">
    <name type="scientific">Pacificimonas flava</name>
    <dbReference type="NCBI Taxonomy" id="1234595"/>
    <lineage>
        <taxon>Bacteria</taxon>
        <taxon>Pseudomonadati</taxon>
        <taxon>Pseudomonadota</taxon>
        <taxon>Alphaproteobacteria</taxon>
        <taxon>Sphingomonadales</taxon>
        <taxon>Sphingosinicellaceae</taxon>
        <taxon>Pacificimonas</taxon>
    </lineage>
</organism>
<feature type="chain" id="PRO_5013347333" description="Lipoprotein" evidence="1">
    <location>
        <begin position="19"/>
        <end position="147"/>
    </location>
</feature>
<evidence type="ECO:0008006" key="4">
    <source>
        <dbReference type="Google" id="ProtNLM"/>
    </source>
</evidence>
<proteinExistence type="predicted"/>
<reference evidence="3" key="1">
    <citation type="submission" date="2017-05" db="EMBL/GenBank/DDBJ databases">
        <authorList>
            <person name="Lin X."/>
        </authorList>
    </citation>
    <scope>NUCLEOTIDE SEQUENCE [LARGE SCALE GENOMIC DNA]</scope>
    <source>
        <strain evidence="3">JLT2012</strain>
    </source>
</reference>
<gene>
    <name evidence="2" type="ORF">B5C34_05850</name>
</gene>